<proteinExistence type="predicted"/>
<organism evidence="1">
    <name type="scientific">Brassica oleracea</name>
    <name type="common">Wild cabbage</name>
    <dbReference type="NCBI Taxonomy" id="3712"/>
    <lineage>
        <taxon>Eukaryota</taxon>
        <taxon>Viridiplantae</taxon>
        <taxon>Streptophyta</taxon>
        <taxon>Embryophyta</taxon>
        <taxon>Tracheophyta</taxon>
        <taxon>Spermatophyta</taxon>
        <taxon>Magnoliopsida</taxon>
        <taxon>eudicotyledons</taxon>
        <taxon>Gunneridae</taxon>
        <taxon>Pentapetalae</taxon>
        <taxon>rosids</taxon>
        <taxon>malvids</taxon>
        <taxon>Brassicales</taxon>
        <taxon>Brassicaceae</taxon>
        <taxon>Brassiceae</taxon>
        <taxon>Brassica</taxon>
    </lineage>
</organism>
<protein>
    <submittedName>
        <fullName evidence="1">Uncharacterized protein</fullName>
    </submittedName>
</protein>
<accession>A0A3P6CVR3</accession>
<dbReference type="AlphaFoldDB" id="A0A3P6CVR3"/>
<gene>
    <name evidence="1" type="ORF">BOLC2T09064H</name>
</gene>
<name>A0A3P6CVR3_BRAOL</name>
<evidence type="ECO:0000313" key="1">
    <source>
        <dbReference type="EMBL" id="VDD22897.1"/>
    </source>
</evidence>
<dbReference type="EMBL" id="LR031874">
    <property type="protein sequence ID" value="VDD22897.1"/>
    <property type="molecule type" value="Genomic_DNA"/>
</dbReference>
<sequence>MNNNVKDSLFKSNNQMKVTIWGGKFNFFLKPPLLVLPQLFLCPRLRPYMTKSQQSLNLIGKTKNFG</sequence>
<reference evidence="1" key="1">
    <citation type="submission" date="2018-11" db="EMBL/GenBank/DDBJ databases">
        <authorList>
            <consortium name="Genoscope - CEA"/>
            <person name="William W."/>
        </authorList>
    </citation>
    <scope>NUCLEOTIDE SEQUENCE</scope>
</reference>